<evidence type="ECO:0000313" key="2">
    <source>
        <dbReference type="EMBL" id="EOA98952.1"/>
    </source>
</evidence>
<organism evidence="2 3">
    <name type="scientific">Anas platyrhynchos</name>
    <name type="common">Mallard</name>
    <name type="synonym">Anas boschas</name>
    <dbReference type="NCBI Taxonomy" id="8839"/>
    <lineage>
        <taxon>Eukaryota</taxon>
        <taxon>Metazoa</taxon>
        <taxon>Chordata</taxon>
        <taxon>Craniata</taxon>
        <taxon>Vertebrata</taxon>
        <taxon>Euteleostomi</taxon>
        <taxon>Archelosauria</taxon>
        <taxon>Archosauria</taxon>
        <taxon>Dinosauria</taxon>
        <taxon>Saurischia</taxon>
        <taxon>Theropoda</taxon>
        <taxon>Coelurosauria</taxon>
        <taxon>Aves</taxon>
        <taxon>Neognathae</taxon>
        <taxon>Galloanserae</taxon>
        <taxon>Anseriformes</taxon>
        <taxon>Anatidae</taxon>
        <taxon>Anatinae</taxon>
        <taxon>Anas</taxon>
    </lineage>
</organism>
<accession>R0LFB8</accession>
<dbReference type="EMBL" id="KB743402">
    <property type="protein sequence ID" value="EOA98952.1"/>
    <property type="molecule type" value="Genomic_DNA"/>
</dbReference>
<protein>
    <submittedName>
        <fullName evidence="2">Uncharacterized protein</fullName>
    </submittedName>
</protein>
<evidence type="ECO:0000256" key="1">
    <source>
        <dbReference type="SAM" id="MobiDB-lite"/>
    </source>
</evidence>
<sequence>MNGVQEPREKMHFCVRPVYDVLNPTIATDSHSQAEAIQEENEKEETSEGNVRVHELYIKAKRYIDKRLAILCQIRGPSSPGPSVCQWAGVTHKHFSSEQAPGAFACLRITGVESGGKKRPLSDEDAGSMTEACCAGPEQSARAFTTYSILAGDVPQDMSMSVLCDSSRILAGRDSKYATSHRHSSAHRSINRDEPATQMRTWGWVSQVPSQVQELQLQPGDRADWLQADAAGLSREAGSREVSVGVNTPLQSCAAGASCSPHAPVSPKPSPSGFVMAQQGPKLSGCSTVDQMLKNIDYPKGAYEKET</sequence>
<dbReference type="AlphaFoldDB" id="R0LFB8"/>
<proteinExistence type="predicted"/>
<feature type="region of interest" description="Disordered" evidence="1">
    <location>
        <begin position="257"/>
        <end position="279"/>
    </location>
</feature>
<keyword evidence="3" id="KW-1185">Reference proteome</keyword>
<gene>
    <name evidence="2" type="ORF">Anapl_05141</name>
</gene>
<reference evidence="3" key="1">
    <citation type="journal article" date="2013" name="Nat. Genet.">
        <title>The duck genome and transcriptome provide insight into an avian influenza virus reservoir species.</title>
        <authorList>
            <person name="Huang Y."/>
            <person name="Li Y."/>
            <person name="Burt D.W."/>
            <person name="Chen H."/>
            <person name="Zhang Y."/>
            <person name="Qian W."/>
            <person name="Kim H."/>
            <person name="Gan S."/>
            <person name="Zhao Y."/>
            <person name="Li J."/>
            <person name="Yi K."/>
            <person name="Feng H."/>
            <person name="Zhu P."/>
            <person name="Li B."/>
            <person name="Liu Q."/>
            <person name="Fairley S."/>
            <person name="Magor K.E."/>
            <person name="Du Z."/>
            <person name="Hu X."/>
            <person name="Goodman L."/>
            <person name="Tafer H."/>
            <person name="Vignal A."/>
            <person name="Lee T."/>
            <person name="Kim K.W."/>
            <person name="Sheng Z."/>
            <person name="An Y."/>
            <person name="Searle S."/>
            <person name="Herrero J."/>
            <person name="Groenen M.A."/>
            <person name="Crooijmans R.P."/>
            <person name="Faraut T."/>
            <person name="Cai Q."/>
            <person name="Webster R.G."/>
            <person name="Aldridge J.R."/>
            <person name="Warren W.C."/>
            <person name="Bartschat S."/>
            <person name="Kehr S."/>
            <person name="Marz M."/>
            <person name="Stadler P.F."/>
            <person name="Smith J."/>
            <person name="Kraus R.H."/>
            <person name="Zhao Y."/>
            <person name="Ren L."/>
            <person name="Fei J."/>
            <person name="Morisson M."/>
            <person name="Kaiser P."/>
            <person name="Griffin D.K."/>
            <person name="Rao M."/>
            <person name="Pitel F."/>
            <person name="Wang J."/>
            <person name="Li N."/>
        </authorList>
    </citation>
    <scope>NUCLEOTIDE SEQUENCE [LARGE SCALE GENOMIC DNA]</scope>
</reference>
<dbReference type="Proteomes" id="UP000296049">
    <property type="component" value="Unassembled WGS sequence"/>
</dbReference>
<evidence type="ECO:0000313" key="3">
    <source>
        <dbReference type="Proteomes" id="UP000296049"/>
    </source>
</evidence>
<name>R0LFB8_ANAPL</name>